<proteinExistence type="predicted"/>
<dbReference type="KEGG" id="jre:109003413"/>
<dbReference type="OrthoDB" id="1748983at2759"/>
<dbReference type="PANTHER" id="PTHR46890">
    <property type="entry name" value="NON-LTR RETROLELEMENT REVERSE TRANSCRIPTASE-LIKE PROTEIN-RELATED"/>
    <property type="match status" value="1"/>
</dbReference>
<evidence type="ECO:0000313" key="1">
    <source>
        <dbReference type="Proteomes" id="UP000235220"/>
    </source>
</evidence>
<dbReference type="Gramene" id="Jr07_14030_p1">
    <property type="protein sequence ID" value="cds.Jr07_14030_p1"/>
    <property type="gene ID" value="Jr07_14030"/>
</dbReference>
<name>A0A2I4FZJ3_JUGRE</name>
<reference evidence="2" key="1">
    <citation type="submission" date="2025-08" db="UniProtKB">
        <authorList>
            <consortium name="RefSeq"/>
        </authorList>
    </citation>
    <scope>IDENTIFICATION</scope>
    <source>
        <tissue evidence="2">Leaves</tissue>
    </source>
</reference>
<accession>A0A2I4FZJ3</accession>
<organism evidence="1 2">
    <name type="scientific">Juglans regia</name>
    <name type="common">English walnut</name>
    <dbReference type="NCBI Taxonomy" id="51240"/>
    <lineage>
        <taxon>Eukaryota</taxon>
        <taxon>Viridiplantae</taxon>
        <taxon>Streptophyta</taxon>
        <taxon>Embryophyta</taxon>
        <taxon>Tracheophyta</taxon>
        <taxon>Spermatophyta</taxon>
        <taxon>Magnoliopsida</taxon>
        <taxon>eudicotyledons</taxon>
        <taxon>Gunneridae</taxon>
        <taxon>Pentapetalae</taxon>
        <taxon>rosids</taxon>
        <taxon>fabids</taxon>
        <taxon>Fagales</taxon>
        <taxon>Juglandaceae</taxon>
        <taxon>Juglans</taxon>
    </lineage>
</organism>
<protein>
    <submittedName>
        <fullName evidence="2">Uncharacterized protein LOC109003413</fullName>
    </submittedName>
</protein>
<dbReference type="PANTHER" id="PTHR46890:SF48">
    <property type="entry name" value="RNA-DIRECTED DNA POLYMERASE"/>
    <property type="match status" value="1"/>
</dbReference>
<sequence>MQVHGRLIIDNVMIAYETLHTMKTRMKGKVGSMALKLNMSKTYDRIEWRFLEETMRKLGFGDRWIKLVIECVTSMTYSCLINGQPDETIKPTRDDRVIFGKATTNEWLKIHEILNKYERVSGQLLNKQKTTTFFCSNAAMNVRK</sequence>
<dbReference type="RefSeq" id="XP_018837068.1">
    <property type="nucleotide sequence ID" value="XM_018981523.1"/>
</dbReference>
<dbReference type="AlphaFoldDB" id="A0A2I4FZJ3"/>
<dbReference type="GeneID" id="109003413"/>
<dbReference type="InterPro" id="IPR052343">
    <property type="entry name" value="Retrotransposon-Effector_Assoc"/>
</dbReference>
<keyword evidence="1" id="KW-1185">Reference proteome</keyword>
<evidence type="ECO:0000313" key="2">
    <source>
        <dbReference type="RefSeq" id="XP_018837068.1"/>
    </source>
</evidence>
<dbReference type="Proteomes" id="UP000235220">
    <property type="component" value="Chromosome 7"/>
</dbReference>
<dbReference type="STRING" id="51240.A0A2I4FZJ3"/>
<gene>
    <name evidence="2" type="primary">LOC109003413</name>
</gene>